<sequence>MDFALTDDQRAIQDAARAFAEAELAPHSARWDEEKHFPVEVMKQAAEMGFCGIYTGEEHGGMGLGRVEAALIFEELSRGDVATAAFISIHNMATWMIDRFGSDDLRGRFVPSLVRMERPSSSEAIGPQGCIASYCLTEPGSGSDAAALRTTAVRDGDHYVLNGSKAFISGAGTSDVYVVMVRTGGEGPKGVSALVVEAGTPGLSFGAQEKKMGWNAQPTAIVQFDDCRVPVANLIGEEGAGFRYAMAGLDGGRLNIAACSLGGARLALETAQGYVATRKQFGRPIGEFQALQFRLADMATDLEAARLMVLRGAWAIDNNHPEKTKWCAMAKRLATDACFQIADEALQLHGGYGYLKDYPLERIVRDLRVHRILEGTNEIMRVIIAREMAK</sequence>
<dbReference type="AlphaFoldDB" id="A0AAJ5X2E0"/>
<dbReference type="InterPro" id="IPR009075">
    <property type="entry name" value="AcylCo_DH/oxidase_C"/>
</dbReference>
<dbReference type="InterPro" id="IPR036250">
    <property type="entry name" value="AcylCo_DH-like_C"/>
</dbReference>
<proteinExistence type="inferred from homology"/>
<dbReference type="InterPro" id="IPR037069">
    <property type="entry name" value="AcylCoA_DH/ox_N_sf"/>
</dbReference>
<comment type="cofactor">
    <cofactor evidence="1 9">
        <name>FAD</name>
        <dbReference type="ChEBI" id="CHEBI:57692"/>
    </cofactor>
</comment>
<evidence type="ECO:0000256" key="8">
    <source>
        <dbReference type="PIRSR" id="PIRSR634178-1"/>
    </source>
</evidence>
<dbReference type="SUPFAM" id="SSF47203">
    <property type="entry name" value="Acyl-CoA dehydrogenase C-terminal domain-like"/>
    <property type="match status" value="1"/>
</dbReference>
<comment type="pathway">
    <text evidence="2">Amino-acid degradation; L-valine degradation.</text>
</comment>
<dbReference type="InterPro" id="IPR006089">
    <property type="entry name" value="Acyl-CoA_DH_CS"/>
</dbReference>
<dbReference type="InterPro" id="IPR046373">
    <property type="entry name" value="Acyl-CoA_Oxase/DH_mid-dom_sf"/>
</dbReference>
<evidence type="ECO:0000256" key="6">
    <source>
        <dbReference type="ARBA" id="ARBA00022827"/>
    </source>
</evidence>
<dbReference type="InterPro" id="IPR052547">
    <property type="entry name" value="Mito_Isobutyryl-CoADH"/>
</dbReference>
<dbReference type="GO" id="GO:0006629">
    <property type="term" value="P:lipid metabolic process"/>
    <property type="evidence" value="ECO:0007669"/>
    <property type="project" value="InterPro"/>
</dbReference>
<dbReference type="Gene3D" id="1.10.540.10">
    <property type="entry name" value="Acyl-CoA dehydrogenase/oxidase, N-terminal domain"/>
    <property type="match status" value="1"/>
</dbReference>
<evidence type="ECO:0000313" key="14">
    <source>
        <dbReference type="Proteomes" id="UP001213664"/>
    </source>
</evidence>
<dbReference type="GO" id="GO:0050660">
    <property type="term" value="F:flavin adenine dinucleotide binding"/>
    <property type="evidence" value="ECO:0007669"/>
    <property type="project" value="InterPro"/>
</dbReference>
<dbReference type="SUPFAM" id="SSF56645">
    <property type="entry name" value="Acyl-CoA dehydrogenase NM domain-like"/>
    <property type="match status" value="1"/>
</dbReference>
<gene>
    <name evidence="13" type="ORF">P0Y50_14850</name>
</gene>
<dbReference type="Pfam" id="PF00441">
    <property type="entry name" value="Acyl-CoA_dh_1"/>
    <property type="match status" value="1"/>
</dbReference>
<evidence type="ECO:0000313" key="13">
    <source>
        <dbReference type="EMBL" id="WEK39793.1"/>
    </source>
</evidence>
<dbReference type="EMBL" id="CP119326">
    <property type="protein sequence ID" value="WEK39793.1"/>
    <property type="molecule type" value="Genomic_DNA"/>
</dbReference>
<dbReference type="InterPro" id="IPR009100">
    <property type="entry name" value="AcylCoA_DH/oxidase_NM_dom_sf"/>
</dbReference>
<evidence type="ECO:0000256" key="4">
    <source>
        <dbReference type="ARBA" id="ARBA00022456"/>
    </source>
</evidence>
<evidence type="ECO:0000259" key="10">
    <source>
        <dbReference type="Pfam" id="PF00441"/>
    </source>
</evidence>
<dbReference type="GO" id="GO:0003995">
    <property type="term" value="F:acyl-CoA dehydrogenase activity"/>
    <property type="evidence" value="ECO:0007669"/>
    <property type="project" value="InterPro"/>
</dbReference>
<dbReference type="Pfam" id="PF02771">
    <property type="entry name" value="Acyl-CoA_dh_N"/>
    <property type="match status" value="1"/>
</dbReference>
<evidence type="ECO:0000259" key="12">
    <source>
        <dbReference type="Pfam" id="PF02771"/>
    </source>
</evidence>
<protein>
    <submittedName>
        <fullName evidence="13">Isobutyryl-CoA dehydrogenase</fullName>
    </submittedName>
</protein>
<keyword evidence="6 9" id="KW-0274">FAD</keyword>
<dbReference type="InterPro" id="IPR006091">
    <property type="entry name" value="Acyl-CoA_Oxase/DH_mid-dom"/>
</dbReference>
<dbReference type="CDD" id="cd01162">
    <property type="entry name" value="IBD"/>
    <property type="match status" value="1"/>
</dbReference>
<name>A0AAJ5X2E0_9CAUL</name>
<keyword evidence="5 9" id="KW-0285">Flavoprotein</keyword>
<evidence type="ECO:0000256" key="1">
    <source>
        <dbReference type="ARBA" id="ARBA00001974"/>
    </source>
</evidence>
<feature type="domain" description="Acyl-CoA dehydrogenase/oxidase N-terminal" evidence="12">
    <location>
        <begin position="6"/>
        <end position="117"/>
    </location>
</feature>
<dbReference type="FunFam" id="2.40.110.10:FF:000001">
    <property type="entry name" value="Acyl-CoA dehydrogenase, mitochondrial"/>
    <property type="match status" value="1"/>
</dbReference>
<evidence type="ECO:0000256" key="3">
    <source>
        <dbReference type="ARBA" id="ARBA00009347"/>
    </source>
</evidence>
<dbReference type="PANTHER" id="PTHR43831:SF1">
    <property type="entry name" value="ISOBUTYRYL-COA DEHYDROGENASE, MITOCHONDRIAL"/>
    <property type="match status" value="1"/>
</dbReference>
<dbReference type="Gene3D" id="1.20.140.10">
    <property type="entry name" value="Butyryl-CoA Dehydrogenase, subunit A, domain 3"/>
    <property type="match status" value="1"/>
</dbReference>
<feature type="domain" description="Acyl-CoA oxidase/dehydrogenase middle" evidence="11">
    <location>
        <begin position="134"/>
        <end position="227"/>
    </location>
</feature>
<dbReference type="GO" id="GO:0009083">
    <property type="term" value="P:branched-chain amino acid catabolic process"/>
    <property type="evidence" value="ECO:0007669"/>
    <property type="project" value="UniProtKB-KW"/>
</dbReference>
<evidence type="ECO:0000256" key="7">
    <source>
        <dbReference type="ARBA" id="ARBA00023002"/>
    </source>
</evidence>
<evidence type="ECO:0000259" key="11">
    <source>
        <dbReference type="Pfam" id="PF02770"/>
    </source>
</evidence>
<feature type="active site" description="Proton acceptor" evidence="8">
    <location>
        <position position="374"/>
    </location>
</feature>
<dbReference type="PANTHER" id="PTHR43831">
    <property type="entry name" value="ISOBUTYRYL-COA DEHYDROGENASE"/>
    <property type="match status" value="1"/>
</dbReference>
<accession>A0AAJ5X2E0</accession>
<keyword evidence="7 9" id="KW-0560">Oxidoreductase</keyword>
<dbReference type="Gene3D" id="2.40.110.10">
    <property type="entry name" value="Butyryl-CoA Dehydrogenase, subunit A, domain 2"/>
    <property type="match status" value="1"/>
</dbReference>
<dbReference type="Pfam" id="PF02770">
    <property type="entry name" value="Acyl-CoA_dh_M"/>
    <property type="match status" value="1"/>
</dbReference>
<dbReference type="PROSITE" id="PS00073">
    <property type="entry name" value="ACYL_COA_DH_2"/>
    <property type="match status" value="1"/>
</dbReference>
<feature type="domain" description="Acyl-CoA dehydrogenase/oxidase C-terminal" evidence="10">
    <location>
        <begin position="239"/>
        <end position="388"/>
    </location>
</feature>
<dbReference type="InterPro" id="IPR034178">
    <property type="entry name" value="IBD"/>
</dbReference>
<dbReference type="PIRSF" id="PIRSF016578">
    <property type="entry name" value="HsaA"/>
    <property type="match status" value="1"/>
</dbReference>
<dbReference type="PROSITE" id="PS00072">
    <property type="entry name" value="ACYL_COA_DH_1"/>
    <property type="match status" value="1"/>
</dbReference>
<reference evidence="13" key="1">
    <citation type="submission" date="2023-03" db="EMBL/GenBank/DDBJ databases">
        <title>Andean soil-derived lignocellulolytic bacterial consortium as a source of novel taxa and putative plastic-active enzymes.</title>
        <authorList>
            <person name="Diaz-Garcia L."/>
            <person name="Chuvochina M."/>
            <person name="Feuerriegel G."/>
            <person name="Bunk B."/>
            <person name="Sproer C."/>
            <person name="Streit W.R."/>
            <person name="Rodriguez L.M."/>
            <person name="Overmann J."/>
            <person name="Jimenez D.J."/>
        </authorList>
    </citation>
    <scope>NUCLEOTIDE SEQUENCE</scope>
    <source>
        <strain evidence="13">MAG 833</strain>
    </source>
</reference>
<dbReference type="Proteomes" id="UP001213664">
    <property type="component" value="Chromosome"/>
</dbReference>
<evidence type="ECO:0000256" key="5">
    <source>
        <dbReference type="ARBA" id="ARBA00022630"/>
    </source>
</evidence>
<dbReference type="InterPro" id="IPR013786">
    <property type="entry name" value="AcylCoA_DH/ox_N"/>
</dbReference>
<evidence type="ECO:0000256" key="9">
    <source>
        <dbReference type="RuleBase" id="RU362125"/>
    </source>
</evidence>
<organism evidence="13 14">
    <name type="scientific">Candidatus Brevundimonas colombiensis</name>
    <dbReference type="NCBI Taxonomy" id="3121376"/>
    <lineage>
        <taxon>Bacteria</taxon>
        <taxon>Pseudomonadati</taxon>
        <taxon>Pseudomonadota</taxon>
        <taxon>Alphaproteobacteria</taxon>
        <taxon>Caulobacterales</taxon>
        <taxon>Caulobacteraceae</taxon>
        <taxon>Brevundimonas</taxon>
    </lineage>
</organism>
<dbReference type="FunFam" id="1.20.140.10:FF:000001">
    <property type="entry name" value="Acyl-CoA dehydrogenase"/>
    <property type="match status" value="1"/>
</dbReference>
<evidence type="ECO:0000256" key="2">
    <source>
        <dbReference type="ARBA" id="ARBA00005109"/>
    </source>
</evidence>
<keyword evidence="4" id="KW-0101">Branched-chain amino acid catabolism</keyword>
<comment type="similarity">
    <text evidence="3 9">Belongs to the acyl-CoA dehydrogenase family.</text>
</comment>